<dbReference type="InterPro" id="IPR003593">
    <property type="entry name" value="AAA+_ATPase"/>
</dbReference>
<dbReference type="NCBIfam" id="TIGR03415">
    <property type="entry name" value="ABC_choXWV_ATP"/>
    <property type="match status" value="1"/>
</dbReference>
<evidence type="ECO:0000259" key="3">
    <source>
        <dbReference type="PROSITE" id="PS50893"/>
    </source>
</evidence>
<dbReference type="InterPro" id="IPR017871">
    <property type="entry name" value="ABC_transporter-like_CS"/>
</dbReference>
<evidence type="ECO:0000256" key="1">
    <source>
        <dbReference type="ARBA" id="ARBA00022741"/>
    </source>
</evidence>
<keyword evidence="1" id="KW-0547">Nucleotide-binding</keyword>
<dbReference type="PANTHER" id="PTHR43869:SF1">
    <property type="entry name" value="GLYCINE BETAINE_PROLINE BETAINE TRANSPORT SYSTEM ATP-BINDING PROTEIN PROV"/>
    <property type="match status" value="1"/>
</dbReference>
<reference evidence="5" key="1">
    <citation type="journal article" date="2019" name="Int. J. Syst. Evol. Microbiol.">
        <title>The Global Catalogue of Microorganisms (GCM) 10K type strain sequencing project: providing services to taxonomists for standard genome sequencing and annotation.</title>
        <authorList>
            <consortium name="The Broad Institute Genomics Platform"/>
            <consortium name="The Broad Institute Genome Sequencing Center for Infectious Disease"/>
            <person name="Wu L."/>
            <person name="Ma J."/>
        </authorList>
    </citation>
    <scope>NUCLEOTIDE SEQUENCE [LARGE SCALE GENOMIC DNA]</scope>
    <source>
        <strain evidence="5">NBRC 112502</strain>
    </source>
</reference>
<dbReference type="PROSITE" id="PS00211">
    <property type="entry name" value="ABC_TRANSPORTER_1"/>
    <property type="match status" value="1"/>
</dbReference>
<dbReference type="InterPro" id="IPR027417">
    <property type="entry name" value="P-loop_NTPase"/>
</dbReference>
<gene>
    <name evidence="4" type="ORF">GCM10010909_19220</name>
</gene>
<accession>A0ABQ6A5W4</accession>
<dbReference type="Gene3D" id="3.40.50.300">
    <property type="entry name" value="P-loop containing nucleotide triphosphate hydrolases"/>
    <property type="match status" value="1"/>
</dbReference>
<dbReference type="RefSeq" id="WP_284257970.1">
    <property type="nucleotide sequence ID" value="NZ_BSOS01000065.1"/>
</dbReference>
<evidence type="ECO:0000313" key="5">
    <source>
        <dbReference type="Proteomes" id="UP001156641"/>
    </source>
</evidence>
<sequence>MSIAIQFIDVNIVFGVSNRKSDRIKAAKVIEEIRQGKSRAEIIASTKAVLGVGNANLTVEKGEIAVLMGLSGSGKTTLLRAVNGLNQVTSGQILVQHKDGMLDAAQPSAAMLRKLRTESVAMVFQQFALLPWKTVRENVGFGLELRRLKPRDYKAAVDEKLELVGLTQWADRYVSELSGGMQQRVGLARALATDADILLMDEPFSALDPLIRTKLQDELLSLQKRLKKTILFVSHDLDEALKIGNHISILEGGRIVQTGRPEDIILRPKNDYVAEFVQHMNPLNALTASSVMLPLGDFARQGNSIAFHCGADYTLEIDREDRLQSVTCGGRTIPFAYAEGENFPGAPEDFIACVPLEMPLKQVVNAQQISDRPALIHDNGKIVGICRIKDILQAISGKNRRTHAVPAAV</sequence>
<dbReference type="SMART" id="SM00382">
    <property type="entry name" value="AAA"/>
    <property type="match status" value="1"/>
</dbReference>
<evidence type="ECO:0000313" key="4">
    <source>
        <dbReference type="EMBL" id="GLR67241.1"/>
    </source>
</evidence>
<dbReference type="Proteomes" id="UP001156641">
    <property type="component" value="Unassembled WGS sequence"/>
</dbReference>
<organism evidence="4 5">
    <name type="scientific">Acidocella aquatica</name>
    <dbReference type="NCBI Taxonomy" id="1922313"/>
    <lineage>
        <taxon>Bacteria</taxon>
        <taxon>Pseudomonadati</taxon>
        <taxon>Pseudomonadota</taxon>
        <taxon>Alphaproteobacteria</taxon>
        <taxon>Acetobacterales</taxon>
        <taxon>Acidocellaceae</taxon>
        <taxon>Acidocella</taxon>
    </lineage>
</organism>
<dbReference type="GO" id="GO:0005524">
    <property type="term" value="F:ATP binding"/>
    <property type="evidence" value="ECO:0007669"/>
    <property type="project" value="UniProtKB-KW"/>
</dbReference>
<feature type="domain" description="ABC transporter" evidence="3">
    <location>
        <begin position="24"/>
        <end position="277"/>
    </location>
</feature>
<dbReference type="InterPro" id="IPR051921">
    <property type="entry name" value="ABC_osmolyte_uptake_ATP-bind"/>
</dbReference>
<proteinExistence type="predicted"/>
<dbReference type="InterPro" id="IPR003439">
    <property type="entry name" value="ABC_transporter-like_ATP-bd"/>
</dbReference>
<dbReference type="PROSITE" id="PS50893">
    <property type="entry name" value="ABC_TRANSPORTER_2"/>
    <property type="match status" value="1"/>
</dbReference>
<keyword evidence="5" id="KW-1185">Reference proteome</keyword>
<dbReference type="Pfam" id="PF00005">
    <property type="entry name" value="ABC_tran"/>
    <property type="match status" value="1"/>
</dbReference>
<protein>
    <submittedName>
        <fullName evidence="4">Choline ABC transporter ATP-binding protein</fullName>
    </submittedName>
</protein>
<dbReference type="EMBL" id="BSOS01000065">
    <property type="protein sequence ID" value="GLR67241.1"/>
    <property type="molecule type" value="Genomic_DNA"/>
</dbReference>
<comment type="caution">
    <text evidence="4">The sequence shown here is derived from an EMBL/GenBank/DDBJ whole genome shotgun (WGS) entry which is preliminary data.</text>
</comment>
<dbReference type="InterPro" id="IPR022473">
    <property type="entry name" value="ABC_trnsptr_Choline_ATP-bd"/>
</dbReference>
<evidence type="ECO:0000256" key="2">
    <source>
        <dbReference type="ARBA" id="ARBA00022840"/>
    </source>
</evidence>
<dbReference type="PANTHER" id="PTHR43869">
    <property type="entry name" value="GLYCINE BETAINE/PROLINE BETAINE TRANSPORT SYSTEM ATP-BINDING PROTEIN PROV"/>
    <property type="match status" value="1"/>
</dbReference>
<dbReference type="SUPFAM" id="SSF52540">
    <property type="entry name" value="P-loop containing nucleoside triphosphate hydrolases"/>
    <property type="match status" value="1"/>
</dbReference>
<keyword evidence="2 4" id="KW-0067">ATP-binding</keyword>
<name>A0ABQ6A5W4_9PROT</name>